<evidence type="ECO:0000256" key="3">
    <source>
        <dbReference type="ARBA" id="ARBA00022475"/>
    </source>
</evidence>
<dbReference type="OrthoDB" id="9810952at2"/>
<feature type="transmembrane region" description="Helical" evidence="8">
    <location>
        <begin position="228"/>
        <end position="246"/>
    </location>
</feature>
<organism evidence="9 10">
    <name type="scientific">Bifidobacterium primatium</name>
    <dbReference type="NCBI Taxonomy" id="2045438"/>
    <lineage>
        <taxon>Bacteria</taxon>
        <taxon>Bacillati</taxon>
        <taxon>Actinomycetota</taxon>
        <taxon>Actinomycetes</taxon>
        <taxon>Bifidobacteriales</taxon>
        <taxon>Bifidobacteriaceae</taxon>
        <taxon>Bifidobacterium</taxon>
    </lineage>
</organism>
<accession>A0A2M9H7N7</accession>
<dbReference type="Pfam" id="PF02386">
    <property type="entry name" value="TrkH"/>
    <property type="match status" value="1"/>
</dbReference>
<keyword evidence="6" id="KW-0406">Ion transport</keyword>
<feature type="transmembrane region" description="Helical" evidence="8">
    <location>
        <begin position="12"/>
        <end position="31"/>
    </location>
</feature>
<evidence type="ECO:0000256" key="7">
    <source>
        <dbReference type="ARBA" id="ARBA00023136"/>
    </source>
</evidence>
<evidence type="ECO:0000256" key="6">
    <source>
        <dbReference type="ARBA" id="ARBA00023065"/>
    </source>
</evidence>
<name>A0A2M9H7N7_9BIFI</name>
<feature type="transmembrane region" description="Helical" evidence="8">
    <location>
        <begin position="186"/>
        <end position="207"/>
    </location>
</feature>
<evidence type="ECO:0000256" key="8">
    <source>
        <dbReference type="SAM" id="Phobius"/>
    </source>
</evidence>
<keyword evidence="7 8" id="KW-0472">Membrane</keyword>
<evidence type="ECO:0000313" key="9">
    <source>
        <dbReference type="EMBL" id="PJM72822.1"/>
    </source>
</evidence>
<dbReference type="InterPro" id="IPR003445">
    <property type="entry name" value="Cat_transpt"/>
</dbReference>
<sequence length="444" mass="47869">MEKVASHPGRLSLAYFIVLILLATFLLAMPVSSRSGEFTDFNTAFFTAVSALSTCGIAIVNTAAYWTYFGQAVILIAIQLGGLGVMTFASLITMTISRRIRVSQKLLTADELGASKLSEVQSVIAVVLVCTFSVETVAFLMLLPGLLHINSGSLGNSLWEALFFAVASYNNAGFTPDSAGLYVNSWSVGLPILLSAFVGTLGFPVILNIFRCTKRLEGPRRWNLHTKLTMVTTLSMVTMSLVWFLLVEWNNQTLFWNSDISSKLWHSLVAAVMPRSAGFDISWMPHVSEQTKLFMSMVTFVGGGSASTAGGIRVTTLAVLVLVCRAAILRRKDDAVFGKRLHTQTVIMSIAITATCGAMVYIASLILLTITQRSLTDILFEVCSAFGLGGYTLGVADPANPGTLYVLAILMFVGRLGPMTVAYAISKPQPPQAVRYPAESIIVG</sequence>
<keyword evidence="5 8" id="KW-1133">Transmembrane helix</keyword>
<evidence type="ECO:0000256" key="4">
    <source>
        <dbReference type="ARBA" id="ARBA00022692"/>
    </source>
</evidence>
<protein>
    <submittedName>
        <fullName evidence="9">Potassium transporter Trk</fullName>
    </submittedName>
</protein>
<keyword evidence="3" id="KW-1003">Cell membrane</keyword>
<dbReference type="GO" id="GO:0005886">
    <property type="term" value="C:plasma membrane"/>
    <property type="evidence" value="ECO:0007669"/>
    <property type="project" value="UniProtKB-SubCell"/>
</dbReference>
<proteinExistence type="predicted"/>
<dbReference type="GO" id="GO:0030001">
    <property type="term" value="P:metal ion transport"/>
    <property type="evidence" value="ECO:0007669"/>
    <property type="project" value="UniProtKB-ARBA"/>
</dbReference>
<feature type="transmembrane region" description="Helical" evidence="8">
    <location>
        <begin position="43"/>
        <end position="66"/>
    </location>
</feature>
<comment type="caution">
    <text evidence="9">The sequence shown here is derived from an EMBL/GenBank/DDBJ whole genome shotgun (WGS) entry which is preliminary data.</text>
</comment>
<reference evidence="9 10" key="1">
    <citation type="submission" date="2017-10" db="EMBL/GenBank/DDBJ databases">
        <title>Draft genome sequences of strains TRE 1, TRE 9, TRE H and TRI 7, isolated from tamarins, belonging to four potential novel Bifidobacterium species.</title>
        <authorList>
            <person name="Mattarelli P."/>
            <person name="Modesto M."/>
            <person name="Puglisi E."/>
            <person name="Morelli L."/>
            <person name="Spezio C."/>
            <person name="Bonetti A."/>
            <person name="Sandri C."/>
        </authorList>
    </citation>
    <scope>NUCLEOTIDE SEQUENCE [LARGE SCALE GENOMIC DNA]</scope>
    <source>
        <strain evidence="10">TRE1</strain>
    </source>
</reference>
<keyword evidence="10" id="KW-1185">Reference proteome</keyword>
<comment type="subcellular location">
    <subcellularLocation>
        <location evidence="1">Cell membrane</location>
        <topology evidence="1">Multi-pass membrane protein</topology>
    </subcellularLocation>
</comment>
<feature type="transmembrane region" description="Helical" evidence="8">
    <location>
        <begin position="123"/>
        <end position="147"/>
    </location>
</feature>
<feature type="transmembrane region" description="Helical" evidence="8">
    <location>
        <begin position="72"/>
        <end position="96"/>
    </location>
</feature>
<dbReference type="PANTHER" id="PTHR32024">
    <property type="entry name" value="TRK SYSTEM POTASSIUM UPTAKE PROTEIN TRKG-RELATED"/>
    <property type="match status" value="1"/>
</dbReference>
<keyword evidence="2" id="KW-0813">Transport</keyword>
<dbReference type="EMBL" id="PEBI01000004">
    <property type="protein sequence ID" value="PJM72822.1"/>
    <property type="molecule type" value="Genomic_DNA"/>
</dbReference>
<dbReference type="AlphaFoldDB" id="A0A2M9H7N7"/>
<dbReference type="Proteomes" id="UP000229095">
    <property type="component" value="Unassembled WGS sequence"/>
</dbReference>
<evidence type="ECO:0000256" key="2">
    <source>
        <dbReference type="ARBA" id="ARBA00022448"/>
    </source>
</evidence>
<feature type="transmembrane region" description="Helical" evidence="8">
    <location>
        <begin position="293"/>
        <end position="324"/>
    </location>
</feature>
<dbReference type="GO" id="GO:0008324">
    <property type="term" value="F:monoatomic cation transmembrane transporter activity"/>
    <property type="evidence" value="ECO:0007669"/>
    <property type="project" value="InterPro"/>
</dbReference>
<gene>
    <name evidence="9" type="ORF">CS006_09495</name>
</gene>
<evidence type="ECO:0000313" key="10">
    <source>
        <dbReference type="Proteomes" id="UP000229095"/>
    </source>
</evidence>
<keyword evidence="4 8" id="KW-0812">Transmembrane</keyword>
<evidence type="ECO:0000256" key="5">
    <source>
        <dbReference type="ARBA" id="ARBA00022989"/>
    </source>
</evidence>
<dbReference type="PANTHER" id="PTHR32024:SF1">
    <property type="entry name" value="KTR SYSTEM POTASSIUM UPTAKE PROTEIN B"/>
    <property type="match status" value="1"/>
</dbReference>
<feature type="transmembrane region" description="Helical" evidence="8">
    <location>
        <begin position="345"/>
        <end position="370"/>
    </location>
</feature>
<evidence type="ECO:0000256" key="1">
    <source>
        <dbReference type="ARBA" id="ARBA00004651"/>
    </source>
</evidence>
<feature type="transmembrane region" description="Helical" evidence="8">
    <location>
        <begin position="404"/>
        <end position="425"/>
    </location>
</feature>